<dbReference type="PANTHER" id="PTHR11351:SF31">
    <property type="entry name" value="DESATURASE 1, ISOFORM A-RELATED"/>
    <property type="match status" value="1"/>
</dbReference>
<sequence>MAAVWGGSAFQGSIRWWVIRHRLHHRFPDTDNDPYNAKRGLWFSHMGWLFETAHYSKLKEIDDSDLNADKLVVFQHKYFNIIAIFMCFIFPSIVAKVLWNDAIGGFLYGGVLKAVLVWHVTFSINSLAHWMGDQPYTLDSTARDNWWLSVFTVGEGSHNFHHAFPKDYRCGSALLHYDPGKWTIFILYLLNLATDLHRVTDEEIEKDSIVVSERVLKKRRQAVSWGIPDEDLPTLTIQQVRDQCNRKAMSLIVIDGYVIDVGAFLDEHPGGRRLLEDLVGQDATEAFYERAHNEGAKIAMRTMAVSKLVE</sequence>
<evidence type="ECO:0000256" key="5">
    <source>
        <dbReference type="ARBA" id="ARBA00022692"/>
    </source>
</evidence>
<keyword evidence="11" id="KW-0443">Lipid metabolism</keyword>
<comment type="subcellular location">
    <subcellularLocation>
        <location evidence="1">Membrane</location>
        <topology evidence="1">Multi-pass membrane protein</topology>
    </subcellularLocation>
</comment>
<evidence type="ECO:0000256" key="9">
    <source>
        <dbReference type="ARBA" id="ARBA00023002"/>
    </source>
</evidence>
<keyword evidence="12 14" id="KW-0472">Membrane</keyword>
<dbReference type="STRING" id="1806994.A0A507C7Y2"/>
<dbReference type="GO" id="GO:0005506">
    <property type="term" value="F:iron ion binding"/>
    <property type="evidence" value="ECO:0007669"/>
    <property type="project" value="TreeGrafter"/>
</dbReference>
<dbReference type="AlphaFoldDB" id="A0A507C7Y2"/>
<name>A0A507C7Y2_9FUNG</name>
<evidence type="ECO:0000256" key="7">
    <source>
        <dbReference type="ARBA" id="ARBA00022832"/>
    </source>
</evidence>
<dbReference type="OrthoDB" id="10260134at2759"/>
<gene>
    <name evidence="16" type="ORF">SmJEL517_g00559</name>
</gene>
<evidence type="ECO:0000256" key="6">
    <source>
        <dbReference type="ARBA" id="ARBA00022723"/>
    </source>
</evidence>
<dbReference type="GO" id="GO:0004768">
    <property type="term" value="F:stearoyl-CoA 9-desaturase activity"/>
    <property type="evidence" value="ECO:0007669"/>
    <property type="project" value="TreeGrafter"/>
</dbReference>
<keyword evidence="4 14" id="KW-0349">Heme</keyword>
<dbReference type="Pfam" id="PF00173">
    <property type="entry name" value="Cyt-b5"/>
    <property type="match status" value="1"/>
</dbReference>
<evidence type="ECO:0000259" key="15">
    <source>
        <dbReference type="PROSITE" id="PS50255"/>
    </source>
</evidence>
<feature type="transmembrane region" description="Helical" evidence="14">
    <location>
        <begin position="105"/>
        <end position="124"/>
    </location>
</feature>
<evidence type="ECO:0000256" key="13">
    <source>
        <dbReference type="ARBA" id="ARBA00023160"/>
    </source>
</evidence>
<dbReference type="InterPro" id="IPR036400">
    <property type="entry name" value="Cyt_B5-like_heme/steroid_sf"/>
</dbReference>
<comment type="similarity">
    <text evidence="14">Belongs to the cytochrome b5 family.</text>
</comment>
<dbReference type="InterPro" id="IPR001199">
    <property type="entry name" value="Cyt_B5-like_heme/steroid-bd"/>
</dbReference>
<evidence type="ECO:0000256" key="1">
    <source>
        <dbReference type="ARBA" id="ARBA00004141"/>
    </source>
</evidence>
<evidence type="ECO:0000256" key="8">
    <source>
        <dbReference type="ARBA" id="ARBA00022989"/>
    </source>
</evidence>
<keyword evidence="5 14" id="KW-0812">Transmembrane</keyword>
<dbReference type="InterPro" id="IPR015876">
    <property type="entry name" value="Acyl-CoA_DS"/>
</dbReference>
<comment type="similarity">
    <text evidence="2">Belongs to the fatty acid desaturase type 1 family.</text>
</comment>
<dbReference type="CDD" id="cd03505">
    <property type="entry name" value="Delta9-FADS-like"/>
    <property type="match status" value="1"/>
</dbReference>
<reference evidence="16 17" key="1">
    <citation type="journal article" date="2019" name="Sci. Rep.">
        <title>Comparative genomics of chytrid fungi reveal insights into the obligate biotrophic and pathogenic lifestyle of Synchytrium endobioticum.</title>
        <authorList>
            <person name="van de Vossenberg B.T.L.H."/>
            <person name="Warris S."/>
            <person name="Nguyen H.D.T."/>
            <person name="van Gent-Pelzer M.P.E."/>
            <person name="Joly D.L."/>
            <person name="van de Geest H.C."/>
            <person name="Bonants P.J.M."/>
            <person name="Smith D.S."/>
            <person name="Levesque C.A."/>
            <person name="van der Lee T.A.J."/>
        </authorList>
    </citation>
    <scope>NUCLEOTIDE SEQUENCE [LARGE SCALE GENOMIC DNA]</scope>
    <source>
        <strain evidence="16 17">JEL517</strain>
    </source>
</reference>
<dbReference type="PROSITE" id="PS50255">
    <property type="entry name" value="CYTOCHROME_B5_2"/>
    <property type="match status" value="1"/>
</dbReference>
<dbReference type="PANTHER" id="PTHR11351">
    <property type="entry name" value="ACYL-COA DESATURASE"/>
    <property type="match status" value="1"/>
</dbReference>
<dbReference type="SMART" id="SM01117">
    <property type="entry name" value="Cyt-b5"/>
    <property type="match status" value="1"/>
</dbReference>
<protein>
    <recommendedName>
        <fullName evidence="15">Cytochrome b5 heme-binding domain-containing protein</fullName>
    </recommendedName>
</protein>
<dbReference type="InterPro" id="IPR005804">
    <property type="entry name" value="FA_desaturase_dom"/>
</dbReference>
<evidence type="ECO:0000256" key="2">
    <source>
        <dbReference type="ARBA" id="ARBA00009295"/>
    </source>
</evidence>
<dbReference type="Pfam" id="PF00487">
    <property type="entry name" value="FA_desaturase"/>
    <property type="match status" value="1"/>
</dbReference>
<dbReference type="PRINTS" id="PR00075">
    <property type="entry name" value="FACDDSATRASE"/>
</dbReference>
<evidence type="ECO:0000256" key="12">
    <source>
        <dbReference type="ARBA" id="ARBA00023136"/>
    </source>
</evidence>
<keyword evidence="13" id="KW-0275">Fatty acid biosynthesis</keyword>
<feature type="domain" description="Cytochrome b5 heme-binding" evidence="15">
    <location>
        <begin position="232"/>
        <end position="309"/>
    </location>
</feature>
<evidence type="ECO:0000256" key="3">
    <source>
        <dbReference type="ARBA" id="ARBA00022516"/>
    </source>
</evidence>
<feature type="transmembrane region" description="Helical" evidence="14">
    <location>
        <begin position="78"/>
        <end position="99"/>
    </location>
</feature>
<evidence type="ECO:0000256" key="4">
    <source>
        <dbReference type="ARBA" id="ARBA00022617"/>
    </source>
</evidence>
<dbReference type="Gene3D" id="3.10.120.10">
    <property type="entry name" value="Cytochrome b5-like heme/steroid binding domain"/>
    <property type="match status" value="1"/>
</dbReference>
<keyword evidence="8 14" id="KW-1133">Transmembrane helix</keyword>
<dbReference type="Proteomes" id="UP000319731">
    <property type="component" value="Unassembled WGS sequence"/>
</dbReference>
<dbReference type="GO" id="GO:0005789">
    <property type="term" value="C:endoplasmic reticulum membrane"/>
    <property type="evidence" value="ECO:0007669"/>
    <property type="project" value="TreeGrafter"/>
</dbReference>
<evidence type="ECO:0000256" key="11">
    <source>
        <dbReference type="ARBA" id="ARBA00023098"/>
    </source>
</evidence>
<keyword evidence="10 14" id="KW-0408">Iron</keyword>
<dbReference type="SUPFAM" id="SSF55856">
    <property type="entry name" value="Cytochrome b5-like heme/steroid binding domain"/>
    <property type="match status" value="1"/>
</dbReference>
<keyword evidence="7" id="KW-0276">Fatty acid metabolism</keyword>
<dbReference type="RefSeq" id="XP_031027601.1">
    <property type="nucleotide sequence ID" value="XM_031166488.1"/>
</dbReference>
<dbReference type="GO" id="GO:0006636">
    <property type="term" value="P:unsaturated fatty acid biosynthetic process"/>
    <property type="evidence" value="ECO:0007669"/>
    <property type="project" value="TreeGrafter"/>
</dbReference>
<keyword evidence="17" id="KW-1185">Reference proteome</keyword>
<keyword evidence="3" id="KW-0444">Lipid biosynthesis</keyword>
<accession>A0A507C7Y2</accession>
<evidence type="ECO:0000313" key="16">
    <source>
        <dbReference type="EMBL" id="TPX37690.1"/>
    </source>
</evidence>
<proteinExistence type="inferred from homology"/>
<organism evidence="16 17">
    <name type="scientific">Synchytrium microbalum</name>
    <dbReference type="NCBI Taxonomy" id="1806994"/>
    <lineage>
        <taxon>Eukaryota</taxon>
        <taxon>Fungi</taxon>
        <taxon>Fungi incertae sedis</taxon>
        <taxon>Chytridiomycota</taxon>
        <taxon>Chytridiomycota incertae sedis</taxon>
        <taxon>Chytridiomycetes</taxon>
        <taxon>Synchytriales</taxon>
        <taxon>Synchytriaceae</taxon>
        <taxon>Synchytrium</taxon>
    </lineage>
</organism>
<keyword evidence="6 14" id="KW-0479">Metal-binding</keyword>
<evidence type="ECO:0000256" key="14">
    <source>
        <dbReference type="RuleBase" id="RU362121"/>
    </source>
</evidence>
<dbReference type="GO" id="GO:0020037">
    <property type="term" value="F:heme binding"/>
    <property type="evidence" value="ECO:0007669"/>
    <property type="project" value="UniProtKB-UniRule"/>
</dbReference>
<keyword evidence="9" id="KW-0560">Oxidoreductase</keyword>
<dbReference type="PROSITE" id="PS00191">
    <property type="entry name" value="CYTOCHROME_B5_1"/>
    <property type="match status" value="1"/>
</dbReference>
<evidence type="ECO:0000256" key="10">
    <source>
        <dbReference type="ARBA" id="ARBA00023004"/>
    </source>
</evidence>
<comment type="caution">
    <text evidence="14">Lacks conserved residue(s) required for the propagation of feature annotation.</text>
</comment>
<comment type="caution">
    <text evidence="16">The sequence shown here is derived from an EMBL/GenBank/DDBJ whole genome shotgun (WGS) entry which is preliminary data.</text>
</comment>
<dbReference type="InterPro" id="IPR018506">
    <property type="entry name" value="Cyt_B5_heme-BS"/>
</dbReference>
<dbReference type="GeneID" id="42001785"/>
<evidence type="ECO:0000313" key="17">
    <source>
        <dbReference type="Proteomes" id="UP000319731"/>
    </source>
</evidence>
<dbReference type="EMBL" id="QEAO01000002">
    <property type="protein sequence ID" value="TPX37690.1"/>
    <property type="molecule type" value="Genomic_DNA"/>
</dbReference>